<feature type="chain" id="PRO_5037619819" evidence="1">
    <location>
        <begin position="23"/>
        <end position="2248"/>
    </location>
</feature>
<dbReference type="Gene3D" id="2.60.40.10">
    <property type="entry name" value="Immunoglobulins"/>
    <property type="match status" value="8"/>
</dbReference>
<dbReference type="PROSITE" id="PS50093">
    <property type="entry name" value="PKD"/>
    <property type="match status" value="3"/>
</dbReference>
<evidence type="ECO:0000256" key="1">
    <source>
        <dbReference type="SAM" id="SignalP"/>
    </source>
</evidence>
<reference evidence="4 5" key="1">
    <citation type="submission" date="2020-08" db="EMBL/GenBank/DDBJ databases">
        <title>Description of novel Flavobacterium F-392 isolate.</title>
        <authorList>
            <person name="Saticioglu I.B."/>
            <person name="Duman M."/>
            <person name="Altun S."/>
        </authorList>
    </citation>
    <scope>NUCLEOTIDE SEQUENCE [LARGE SCALE GENOMIC DNA]</scope>
    <source>
        <strain evidence="4 5">F-392</strain>
    </source>
</reference>
<dbReference type="Proteomes" id="UP000641454">
    <property type="component" value="Unassembled WGS sequence"/>
</dbReference>
<dbReference type="EMBL" id="JACRUL010000054">
    <property type="protein sequence ID" value="MBC5845813.1"/>
    <property type="molecule type" value="Genomic_DNA"/>
</dbReference>
<name>A0A923N555_9FLAO</name>
<dbReference type="InterPro" id="IPR007110">
    <property type="entry name" value="Ig-like_dom"/>
</dbReference>
<dbReference type="InterPro" id="IPR013783">
    <property type="entry name" value="Ig-like_fold"/>
</dbReference>
<keyword evidence="5" id="KW-1185">Reference proteome</keyword>
<dbReference type="InterPro" id="IPR000601">
    <property type="entry name" value="PKD_dom"/>
</dbReference>
<evidence type="ECO:0000313" key="4">
    <source>
        <dbReference type="EMBL" id="MBC5845813.1"/>
    </source>
</evidence>
<comment type="caution">
    <text evidence="4">The sequence shown here is derived from an EMBL/GenBank/DDBJ whole genome shotgun (WGS) entry which is preliminary data.</text>
</comment>
<dbReference type="Pfam" id="PF18911">
    <property type="entry name" value="PKD_4"/>
    <property type="match status" value="2"/>
</dbReference>
<dbReference type="Gene3D" id="2.60.40.740">
    <property type="match status" value="2"/>
</dbReference>
<feature type="domain" description="PKD" evidence="2">
    <location>
        <begin position="510"/>
        <end position="556"/>
    </location>
</feature>
<dbReference type="PROSITE" id="PS50835">
    <property type="entry name" value="IG_LIKE"/>
    <property type="match status" value="1"/>
</dbReference>
<dbReference type="CDD" id="cd00146">
    <property type="entry name" value="PKD"/>
    <property type="match status" value="1"/>
</dbReference>
<accession>A0A923N555</accession>
<evidence type="ECO:0000313" key="5">
    <source>
        <dbReference type="Proteomes" id="UP000641454"/>
    </source>
</evidence>
<dbReference type="InterPro" id="IPR045828">
    <property type="entry name" value="PKD_Bacteroidetes"/>
</dbReference>
<dbReference type="Pfam" id="PF13573">
    <property type="entry name" value="SprB"/>
    <property type="match status" value="6"/>
</dbReference>
<dbReference type="InterPro" id="IPR022409">
    <property type="entry name" value="PKD/Chitinase_dom"/>
</dbReference>
<dbReference type="Pfam" id="PF13585">
    <property type="entry name" value="CHU_C"/>
    <property type="match status" value="1"/>
</dbReference>
<protein>
    <submittedName>
        <fullName evidence="4">PKD domain-containing protein</fullName>
    </submittedName>
</protein>
<organism evidence="4 5">
    <name type="scientific">Flavobacterium muglaense</name>
    <dbReference type="NCBI Taxonomy" id="2764716"/>
    <lineage>
        <taxon>Bacteria</taxon>
        <taxon>Pseudomonadati</taxon>
        <taxon>Bacteroidota</taxon>
        <taxon>Flavobacteriia</taxon>
        <taxon>Flavobacteriales</taxon>
        <taxon>Flavobacteriaceae</taxon>
        <taxon>Flavobacterium</taxon>
    </lineage>
</organism>
<proteinExistence type="predicted"/>
<evidence type="ECO:0000259" key="2">
    <source>
        <dbReference type="PROSITE" id="PS50093"/>
    </source>
</evidence>
<dbReference type="InterPro" id="IPR025667">
    <property type="entry name" value="SprB_repeat"/>
</dbReference>
<dbReference type="RefSeq" id="WP_187020865.1">
    <property type="nucleotide sequence ID" value="NZ_JACRUK010000054.1"/>
</dbReference>
<evidence type="ECO:0000259" key="3">
    <source>
        <dbReference type="PROSITE" id="PS50835"/>
    </source>
</evidence>
<feature type="signal peptide" evidence="1">
    <location>
        <begin position="1"/>
        <end position="22"/>
    </location>
</feature>
<sequence length="2248" mass="233832">MRKIYKFLLLLLVLHASHNLYANKENNLFSTEPSKNTVVSRRNLNAVLPPTATITGTTTVCQNAPQPLITFTGSGGTAPYTFTYTINGGANLTVTTTGTNSSVTVDVDTSTATTLTYSLKSVHDATIPIDEQLSSGAEIVTINISPDASLGGTGSGSNFGGVPVFRTCSNTVSTFTFTNTTSTTSLNSNYTINWGDGTADFNSTSWSSTTHTFPVGLSNLTYTIQGNNGCFTIKKYIVFVGLNPAVSLGNPGNTDICNSNSLNFPITGTENNPPGTIYTVTFNDGSTPVVFNHPPPASVPHTFTKSSCGVTSSDGSNSYPNSFSAIIVASNPCNISSVGVVPIYVSTPPKADFTIPTKSCVNKIVTIVNTSTGANEINSGVCDANAKKTWSISPSTGYTVTTGNLGNDFNSTDPSLWMAGSNTLNLQFTQAGTYTVTIKTANKCSFDTVTKQICIEPALVPTFTIDTAAACSPQGVATTNTTSTVGACTTATYQWTVTYTAANCGTTPATWTYTGGTSATSVSPSFNFVTAGTYSITLAATNSCGTVTSPAQTITIKKPPTVSINTIATACGAMTISPTATVNSCAPASSTLQYAWSFPGGSPAIATTANPGTITYATTGNYTVSLSVTNECGSTIATDQNITLKPIPTLANSPLTQTICSGSATTLVQLTSTPIGATYTWTATATSGITGFSTSGTSTIPTQTITTTNTNPGTVTYKITPSLNGCIGTPTDYVITVNPAPTITVQPTASTICLGGTLTALSFTISGTTGTPTYQWFSNSSTNTSTGTALSGETNPTFSPPTTALGTVYYYCEITFTSGGCSSIKTNATAVIIQPNITISNQPTPTQNLCVGGTIPTALSITTTGGTGTLSYQWYSSTTNSNTGGTAIPSATTASYTPSAFNTEGIYYFYVMVSRNGNGCTPITSDVAEINVYADPTLSTQPIASQSLCQGAVPTNLEVVATGGNGSYSYQWYSHTTNSNSGGTIISGATSATYTPPTTTVGTKYYYAIIKQTTLGCQVNSEVASVTIIIAPTITSQPASSTVCQGGSPTALSVSYANGLGTPTYQWFMNASNTTTGAIAVLGATNASFTPTASAVGITYYYCLITLPSGGCSSLTSNIAAVTITTGITINNQPTPTQNLCVGGTIPTPLSVTTTGGTGTFSYQWYSNTTNSNAGGSAISNATNVSYTPAVFTTAGNYYYYVMVSPNGSGCAPIASSPAEIIVVNDPMVSTQPLATQSLCQGSSPTVLSVAITGGLGTVSYQWYSNTSNSNLGGTAITSETNASFTPPTSTVKTSYYYATVTQSGIACSTKSNVAQVIVNLAPSLLTQPQSRTACLGQTLPALSVSYQNGAGTPTYQWFSNTSNSTTGGTAVSGATNTTYTPLSTTIGTLYYYCEITFATAGCSLLVSNAAAIVILPYPVITNKSATICSGTRFTIIPDNLSGDTVPVGTAYIWTTPTSSPATVITGAMAQNTPTPTIEQILVNSSLSPATVTYTITPISGICTGTPFTIVVTVNPSITTTNTLINSSCFGANNGAIQVNTAGGIPFTSGANYLYSWSGPNGFTSSLNAISNLAPGNYALSITDNGGCPITKDYTVTEPNDIIITTDIHKNSSCFNANDGQIAITVSGGTLNYSYNWTKDGLPFSTNEDLSNLAYGNYTVSVVDAKNCGPKTASFTITQPQLLVVSVASKTDILCFGGATGAIAISVTGGIAPYRYTWTGPNGFTSSLPNLTAIAAGTYSLVLTDDLGCQKTLSVSLTQPTAITISATTTPIICYGNNDATISIAVSGGIAPYDVTWNTLATGNYQDNLSPGDYTVTVTDASNCTKYLTINIADAPLYKIDPIVKNVRCFGEQNGSINLYLVGGIAPVKIIWDDNATAGTIRNNLRAGSYTVTIVDSKPCTIKRTFYIIEPQALATSGTITHALDCTNVNSGAIALTVTGGTAPYTYNWSNGAITKDLVNTPAGNYLVTVVDTNGCSTEAVFSINRPPAIVTKVVTKTDFDCDNKYIKQNFVAQVTGGVPPYQLVWSSGTVSGPNNEIMNTSQSGSVILYVTDAVGCKSNYSFNVELKNLGTPSYSTSSYASSTYGNYSINDPIQFTNTADGDYVSMIWDFGDGTFSTELNPIHTYNIAKDYVVTQTVTYPYGCVYVHKTTLTVGKGYILVVPNAFTPNGDNLNDTFRPVTKGLKNIRLDIYDTWGSLIYSETADVIRGWDALIKGYKAENGNYFCKVSGQTFYGTIVNENHPFVLIK</sequence>
<dbReference type="Pfam" id="PF19406">
    <property type="entry name" value="PKD_5"/>
    <property type="match status" value="2"/>
</dbReference>
<feature type="domain" description="Ig-like" evidence="3">
    <location>
        <begin position="741"/>
        <end position="829"/>
    </location>
</feature>
<dbReference type="SMART" id="SM00089">
    <property type="entry name" value="PKD"/>
    <property type="match status" value="4"/>
</dbReference>
<dbReference type="Gene3D" id="2.60.40.2700">
    <property type="match status" value="4"/>
</dbReference>
<dbReference type="SUPFAM" id="SSF49299">
    <property type="entry name" value="PKD domain"/>
    <property type="match status" value="3"/>
</dbReference>
<keyword evidence="1" id="KW-0732">Signal</keyword>
<feature type="domain" description="PKD" evidence="2">
    <location>
        <begin position="594"/>
        <end position="644"/>
    </location>
</feature>
<feature type="domain" description="PKD" evidence="2">
    <location>
        <begin position="2094"/>
        <end position="2154"/>
    </location>
</feature>
<dbReference type="InterPro" id="IPR035986">
    <property type="entry name" value="PKD_dom_sf"/>
</dbReference>
<gene>
    <name evidence="4" type="ORF">H8R25_15425</name>
</gene>